<reference evidence="1 2" key="1">
    <citation type="submission" date="2010-03" db="EMBL/GenBank/DDBJ databases">
        <title>The genome sequence of Eubacterium cylindroides T2-87.</title>
        <authorList>
            <consortium name="metaHIT consortium -- http://www.metahit.eu/"/>
            <person name="Pajon A."/>
            <person name="Turner K."/>
            <person name="Parkhill J."/>
            <person name="Duncan S."/>
            <person name="Flint H."/>
        </authorList>
    </citation>
    <scope>NUCLEOTIDE SEQUENCE [LARGE SCALE GENOMIC DNA]</scope>
    <source>
        <strain evidence="1 2">T2-87</strain>
    </source>
</reference>
<dbReference type="Proteomes" id="UP000008801">
    <property type="component" value="Chromosome"/>
</dbReference>
<evidence type="ECO:0000313" key="2">
    <source>
        <dbReference type="Proteomes" id="UP000008801"/>
    </source>
</evidence>
<protein>
    <submittedName>
        <fullName evidence="1">Uncharacterized protein</fullName>
    </submittedName>
</protein>
<name>D4JF16_9FIRM</name>
<dbReference type="HOGENOM" id="CLU_3343872_0_0_9"/>
<dbReference type="KEGG" id="euc:EC1_13920"/>
<gene>
    <name evidence="1" type="ORF">EC1_13920</name>
</gene>
<sequence>MSLSSYEVIWKQVLDQVEQSNFFTEDTLRWIKKYNSF</sequence>
<dbReference type="AlphaFoldDB" id="D4JF16"/>
<accession>D4JF16</accession>
<proteinExistence type="predicted"/>
<organism evidence="1 2">
    <name type="scientific">Faecalitalea cylindroides T2-87</name>
    <dbReference type="NCBI Taxonomy" id="717960"/>
    <lineage>
        <taxon>Bacteria</taxon>
        <taxon>Bacillati</taxon>
        <taxon>Bacillota</taxon>
        <taxon>Erysipelotrichia</taxon>
        <taxon>Erysipelotrichales</taxon>
        <taxon>Erysipelotrichaceae</taxon>
        <taxon>Faecalitalea</taxon>
    </lineage>
</organism>
<reference evidence="1 2" key="2">
    <citation type="submission" date="2010-03" db="EMBL/GenBank/DDBJ databases">
        <authorList>
            <person name="Pajon A."/>
        </authorList>
    </citation>
    <scope>NUCLEOTIDE SEQUENCE [LARGE SCALE GENOMIC DNA]</scope>
    <source>
        <strain evidence="1 2">T2-87</strain>
    </source>
</reference>
<evidence type="ECO:0000313" key="1">
    <source>
        <dbReference type="EMBL" id="CBK88788.1"/>
    </source>
</evidence>
<dbReference type="EMBL" id="FP929041">
    <property type="protein sequence ID" value="CBK88788.1"/>
    <property type="molecule type" value="Genomic_DNA"/>
</dbReference>